<evidence type="ECO:0000256" key="9">
    <source>
        <dbReference type="PROSITE-ProRule" id="PRU00339"/>
    </source>
</evidence>
<evidence type="ECO:0000256" key="8">
    <source>
        <dbReference type="ARBA" id="ARBA00023012"/>
    </source>
</evidence>
<reference evidence="12" key="1">
    <citation type="submission" date="2018-11" db="EMBL/GenBank/DDBJ databases">
        <title>Proposal to divide the Flavobacteriaceae and reorganize its genera based on Amino Acid Identity values calculated from whole genome sequences.</title>
        <authorList>
            <person name="Nicholson A.C."/>
            <person name="Gulvik C.A."/>
            <person name="Whitney A.M."/>
            <person name="Humrighouse B.W."/>
            <person name="Bell M."/>
            <person name="Holmes B."/>
            <person name="Steigerwalt A.B."/>
            <person name="Villarma A."/>
            <person name="Sheth M."/>
            <person name="Batra D."/>
            <person name="Pryor J."/>
            <person name="Bernardet J.-F."/>
            <person name="Hugo C."/>
            <person name="Kampfer P."/>
            <person name="Newman J.D."/>
            <person name="McQuiston J.R."/>
        </authorList>
    </citation>
    <scope>NUCLEOTIDE SEQUENCE [LARGE SCALE GENOMIC DNA]</scope>
    <source>
        <strain evidence="12">F5649</strain>
    </source>
</reference>
<dbReference type="InterPro" id="IPR005467">
    <property type="entry name" value="His_kinase_dom"/>
</dbReference>
<dbReference type="Gene3D" id="1.20.5.1930">
    <property type="match status" value="1"/>
</dbReference>
<dbReference type="InterPro" id="IPR050482">
    <property type="entry name" value="Sensor_HK_TwoCompSys"/>
</dbReference>
<keyword evidence="3" id="KW-0597">Phosphoprotein</keyword>
<dbReference type="InterPro" id="IPR011712">
    <property type="entry name" value="Sig_transdc_His_kin_sub3_dim/P"/>
</dbReference>
<dbReference type="CDD" id="cd16917">
    <property type="entry name" value="HATPase_UhpB-NarQ-NarX-like"/>
    <property type="match status" value="1"/>
</dbReference>
<dbReference type="PROSITE" id="PS50109">
    <property type="entry name" value="HIS_KIN"/>
    <property type="match status" value="1"/>
</dbReference>
<comment type="catalytic activity">
    <reaction evidence="1">
        <text>ATP + protein L-histidine = ADP + protein N-phospho-L-histidine.</text>
        <dbReference type="EC" id="2.7.13.3"/>
    </reaction>
</comment>
<dbReference type="EMBL" id="CP034161">
    <property type="protein sequence ID" value="AZI39918.1"/>
    <property type="molecule type" value="Genomic_DNA"/>
</dbReference>
<evidence type="ECO:0000313" key="11">
    <source>
        <dbReference type="EMBL" id="AZI39918.1"/>
    </source>
</evidence>
<dbReference type="Gene3D" id="1.25.40.10">
    <property type="entry name" value="Tetratricopeptide repeat domain"/>
    <property type="match status" value="3"/>
</dbReference>
<feature type="repeat" description="TPR" evidence="9">
    <location>
        <begin position="126"/>
        <end position="159"/>
    </location>
</feature>
<accession>A0A3G8Y3M0</accession>
<dbReference type="SMART" id="SM00387">
    <property type="entry name" value="HATPase_c"/>
    <property type="match status" value="1"/>
</dbReference>
<keyword evidence="5" id="KW-0547">Nucleotide-binding</keyword>
<feature type="domain" description="Histidine kinase" evidence="10">
    <location>
        <begin position="496"/>
        <end position="686"/>
    </location>
</feature>
<protein>
    <recommendedName>
        <fullName evidence="2">histidine kinase</fullName>
        <ecNumber evidence="2">2.7.13.3</ecNumber>
    </recommendedName>
</protein>
<dbReference type="PANTHER" id="PTHR24421:SF10">
    <property type="entry name" value="NITRATE_NITRITE SENSOR PROTEIN NARQ"/>
    <property type="match status" value="1"/>
</dbReference>
<dbReference type="PANTHER" id="PTHR24421">
    <property type="entry name" value="NITRATE/NITRITE SENSOR PROTEIN NARX-RELATED"/>
    <property type="match status" value="1"/>
</dbReference>
<dbReference type="EC" id="2.7.13.3" evidence="2"/>
<dbReference type="OrthoDB" id="9778366at2"/>
<evidence type="ECO:0000256" key="5">
    <source>
        <dbReference type="ARBA" id="ARBA00022741"/>
    </source>
</evidence>
<keyword evidence="4" id="KW-0808">Transferase</keyword>
<dbReference type="Pfam" id="PF13424">
    <property type="entry name" value="TPR_12"/>
    <property type="match status" value="2"/>
</dbReference>
<evidence type="ECO:0000313" key="12">
    <source>
        <dbReference type="Proteomes" id="UP000281810"/>
    </source>
</evidence>
<gene>
    <name evidence="11" type="ORF">EIB74_08055</name>
</gene>
<dbReference type="InterPro" id="IPR003594">
    <property type="entry name" value="HATPase_dom"/>
</dbReference>
<evidence type="ECO:0000256" key="3">
    <source>
        <dbReference type="ARBA" id="ARBA00022553"/>
    </source>
</evidence>
<dbReference type="Gene3D" id="3.30.565.10">
    <property type="entry name" value="Histidine kinase-like ATPase, C-terminal domain"/>
    <property type="match status" value="1"/>
</dbReference>
<name>A0A3G8Y3M0_9FLAO</name>
<dbReference type="GO" id="GO:0005524">
    <property type="term" value="F:ATP binding"/>
    <property type="evidence" value="ECO:0007669"/>
    <property type="project" value="UniProtKB-KW"/>
</dbReference>
<evidence type="ECO:0000259" key="10">
    <source>
        <dbReference type="PROSITE" id="PS50109"/>
    </source>
</evidence>
<dbReference type="Proteomes" id="UP000281810">
    <property type="component" value="Chromosome"/>
</dbReference>
<dbReference type="SUPFAM" id="SSF55874">
    <property type="entry name" value="ATPase domain of HSP90 chaperone/DNA topoisomerase II/histidine kinase"/>
    <property type="match status" value="1"/>
</dbReference>
<dbReference type="GO" id="GO:0016020">
    <property type="term" value="C:membrane"/>
    <property type="evidence" value="ECO:0007669"/>
    <property type="project" value="InterPro"/>
</dbReference>
<dbReference type="Pfam" id="PF07730">
    <property type="entry name" value="HisKA_3"/>
    <property type="match status" value="1"/>
</dbReference>
<keyword evidence="8" id="KW-0902">Two-component regulatory system</keyword>
<keyword evidence="9" id="KW-0802">TPR repeat</keyword>
<dbReference type="InterPro" id="IPR036890">
    <property type="entry name" value="HATPase_C_sf"/>
</dbReference>
<evidence type="ECO:0000256" key="7">
    <source>
        <dbReference type="ARBA" id="ARBA00022840"/>
    </source>
</evidence>
<dbReference type="AlphaFoldDB" id="A0A3G8Y3M0"/>
<dbReference type="SUPFAM" id="SSF48452">
    <property type="entry name" value="TPR-like"/>
    <property type="match status" value="2"/>
</dbReference>
<keyword evidence="7" id="KW-0067">ATP-binding</keyword>
<dbReference type="Pfam" id="PF02518">
    <property type="entry name" value="HATPase_c"/>
    <property type="match status" value="1"/>
</dbReference>
<dbReference type="PROSITE" id="PS50005">
    <property type="entry name" value="TPR"/>
    <property type="match status" value="1"/>
</dbReference>
<evidence type="ECO:0000256" key="1">
    <source>
        <dbReference type="ARBA" id="ARBA00000085"/>
    </source>
</evidence>
<sequence length="686" mass="78091">MLSLVKIRRIETNNTNMKINSTLSSNFSTPESSSTLLKNQFAMICRCLMFFCLTFGFASGLNAQNLSEIISNLKSELSKNPDDKKRASIYSDLTWYYASVSVDSALSYGKKAISATEKLQDSVMLAQVYSDLGAVHFRNNDFKNSEKNYLKSYQIRKRQKNAAGIAKLNNNLASVYQSSFQYNKAMKMYLEALKYFDAKGDVRNSNITKANIGLLFVDLKDNRNAIKYITEAINYFESQERSVEIENKLCENYLNLGKAFQMQKNYSEAEKQYQKSAAICNKIGNKQGISFANRNLGNLYIMQRKDSLAQVNLQVSQEVREEFNSKIDQESNSIDVAQSLIVKGKYQDAKRMLLNILPTFEKEKSKENQLSTYKLLTNVYHNTAQPDSAEFYFEKYIALDNELVNTNVISNTTELEKKYQTLKKDSEILQQKSKIFKRNVAISSLAALLLFGFVFYRNRQHRQKVEHQKAILQQQDLATKAVITAEDNERKRMATHLHDGVGQLLMAANMNVSVLNEYKDNPENFKKITQKISNILSDAIADVRTLSHQMMPNMLIKNSLANALRDLIEKTSTPKLAVNLQIEGLETEVDQNIQVTLYRIIQECINNTVKHSGADKIDISVRQSDKKITTEIKDNGKGFNPLKITENKDGIGLQNMKARIEMLKGKMRIDSAADRGTQVFIEIPIV</sequence>
<evidence type="ECO:0000256" key="2">
    <source>
        <dbReference type="ARBA" id="ARBA00012438"/>
    </source>
</evidence>
<dbReference type="GO" id="GO:0046983">
    <property type="term" value="F:protein dimerization activity"/>
    <property type="evidence" value="ECO:0007669"/>
    <property type="project" value="InterPro"/>
</dbReference>
<keyword evidence="6" id="KW-0418">Kinase</keyword>
<dbReference type="InterPro" id="IPR011990">
    <property type="entry name" value="TPR-like_helical_dom_sf"/>
</dbReference>
<evidence type="ECO:0000256" key="6">
    <source>
        <dbReference type="ARBA" id="ARBA00022777"/>
    </source>
</evidence>
<dbReference type="GO" id="GO:0000155">
    <property type="term" value="F:phosphorelay sensor kinase activity"/>
    <property type="evidence" value="ECO:0007669"/>
    <property type="project" value="InterPro"/>
</dbReference>
<dbReference type="InterPro" id="IPR019734">
    <property type="entry name" value="TPR_rpt"/>
</dbReference>
<proteinExistence type="predicted"/>
<dbReference type="SMART" id="SM00028">
    <property type="entry name" value="TPR"/>
    <property type="match status" value="5"/>
</dbReference>
<organism evidence="11 12">
    <name type="scientific">Epilithonimonas vandammei</name>
    <dbReference type="NCBI Taxonomy" id="2487072"/>
    <lineage>
        <taxon>Bacteria</taxon>
        <taxon>Pseudomonadati</taxon>
        <taxon>Bacteroidota</taxon>
        <taxon>Flavobacteriia</taxon>
        <taxon>Flavobacteriales</taxon>
        <taxon>Weeksellaceae</taxon>
        <taxon>Chryseobacterium group</taxon>
        <taxon>Epilithonimonas</taxon>
    </lineage>
</organism>
<evidence type="ECO:0000256" key="4">
    <source>
        <dbReference type="ARBA" id="ARBA00022679"/>
    </source>
</evidence>
<keyword evidence="12" id="KW-1185">Reference proteome</keyword>